<evidence type="ECO:0000313" key="4">
    <source>
        <dbReference type="EMBL" id="CRY97644.1"/>
    </source>
</evidence>
<organism evidence="4">
    <name type="scientific">uncultured prokaryote</name>
    <dbReference type="NCBI Taxonomy" id="198431"/>
    <lineage>
        <taxon>unclassified sequences</taxon>
        <taxon>environmental samples</taxon>
    </lineage>
</organism>
<dbReference type="InterPro" id="IPR014905">
    <property type="entry name" value="HIRAN"/>
</dbReference>
<reference evidence="4" key="1">
    <citation type="submission" date="2015-06" db="EMBL/GenBank/DDBJ databases">
        <authorList>
            <person name="Joergensen T."/>
        </authorList>
    </citation>
    <scope>NUCLEOTIDE SEQUENCE</scope>
    <source>
        <strain evidence="4">RGFK1672</strain>
    </source>
</reference>
<sequence length="150" mass="16102">MGFFSDVFGGGDMDGETGLTAASAVLFEREPSCREIHLVGESHYQRAIRKVTGRVGNESLNFDCIGTLVPEPDNEYDENAIGVQIEGEKVGYLSRGDATAYQKVTQKAERQGKFVAGEARIGAFDSEDAETTNAGVVIWLPPPSEAAEAI</sequence>
<reference evidence="4" key="2">
    <citation type="submission" date="2015-07" db="EMBL/GenBank/DDBJ databases">
        <title>Plasmids, circular viruses and viroids from rat gut.</title>
        <authorList>
            <person name="Jorgensen T.J."/>
            <person name="Hansen M.A."/>
            <person name="Xu Z."/>
            <person name="Tabak M.A."/>
            <person name="Sorensen S.J."/>
            <person name="Hansen L.H."/>
        </authorList>
    </citation>
    <scope>NUCLEOTIDE SEQUENCE</scope>
    <source>
        <strain evidence="4">RGFK1672</strain>
    </source>
</reference>
<protein>
    <recommendedName>
        <fullName evidence="3">HIRAN domain-containing protein</fullName>
    </recommendedName>
</protein>
<feature type="domain" description="HIRAN" evidence="3">
    <location>
        <begin position="60"/>
        <end position="105"/>
    </location>
</feature>
<evidence type="ECO:0000256" key="1">
    <source>
        <dbReference type="ARBA" id="ARBA00022723"/>
    </source>
</evidence>
<dbReference type="EMBL" id="LN854176">
    <property type="protein sequence ID" value="CRY97644.1"/>
    <property type="molecule type" value="Genomic_DNA"/>
</dbReference>
<dbReference type="GO" id="GO:0008270">
    <property type="term" value="F:zinc ion binding"/>
    <property type="evidence" value="ECO:0007669"/>
    <property type="project" value="InterPro"/>
</dbReference>
<evidence type="ECO:0000259" key="3">
    <source>
        <dbReference type="Pfam" id="PF08797"/>
    </source>
</evidence>
<evidence type="ECO:0000256" key="2">
    <source>
        <dbReference type="ARBA" id="ARBA00022801"/>
    </source>
</evidence>
<name>A0A0H5Q8C6_9ZZZZ</name>
<dbReference type="GO" id="GO:0003676">
    <property type="term" value="F:nucleic acid binding"/>
    <property type="evidence" value="ECO:0007669"/>
    <property type="project" value="InterPro"/>
</dbReference>
<keyword evidence="1" id="KW-0479">Metal-binding</keyword>
<accession>A0A0H5Q8C6</accession>
<proteinExistence type="predicted"/>
<dbReference type="GO" id="GO:0016818">
    <property type="term" value="F:hydrolase activity, acting on acid anhydrides, in phosphorus-containing anhydrides"/>
    <property type="evidence" value="ECO:0007669"/>
    <property type="project" value="InterPro"/>
</dbReference>
<keyword evidence="2" id="KW-0378">Hydrolase</keyword>
<dbReference type="Pfam" id="PF08797">
    <property type="entry name" value="HIRAN"/>
    <property type="match status" value="1"/>
</dbReference>
<dbReference type="AlphaFoldDB" id="A0A0H5Q8C6"/>
<dbReference type="Gene3D" id="3.30.70.2330">
    <property type="match status" value="1"/>
</dbReference>